<comment type="pathway">
    <text evidence="6">Cofactor biosynthesis; tetrahydrofolate biosynthesis; 2-amino-4-hydroxy-6-hydroxymethyl-7,8-dihydropteridine diphosphate from 7,8-dihydroneopterin triphosphate: step 3/4.</text>
</comment>
<evidence type="ECO:0000256" key="20">
    <source>
        <dbReference type="ARBA" id="ARBA00023268"/>
    </source>
</evidence>
<dbReference type="PROSITE" id="PS50972">
    <property type="entry name" value="PTERIN_BINDING"/>
    <property type="match status" value="1"/>
</dbReference>
<organism evidence="27 28">
    <name type="scientific">Friedmanniomyces endolithicus</name>
    <dbReference type="NCBI Taxonomy" id="329885"/>
    <lineage>
        <taxon>Eukaryota</taxon>
        <taxon>Fungi</taxon>
        <taxon>Dikarya</taxon>
        <taxon>Ascomycota</taxon>
        <taxon>Pezizomycotina</taxon>
        <taxon>Dothideomycetes</taxon>
        <taxon>Dothideomycetidae</taxon>
        <taxon>Mycosphaerellales</taxon>
        <taxon>Teratosphaeriaceae</taxon>
        <taxon>Friedmanniomyces</taxon>
    </lineage>
</organism>
<dbReference type="EC" id="2.5.1.15" evidence="10"/>
<evidence type="ECO:0000256" key="6">
    <source>
        <dbReference type="ARBA" id="ARBA00005013"/>
    </source>
</evidence>
<proteinExistence type="inferred from homology"/>
<dbReference type="EC" id="2.7.6.3" evidence="12"/>
<dbReference type="GO" id="GO:0004156">
    <property type="term" value="F:dihydropteroate synthase activity"/>
    <property type="evidence" value="ECO:0007669"/>
    <property type="project" value="UniProtKB-EC"/>
</dbReference>
<comment type="cofactor">
    <cofactor evidence="4">
        <name>Mg(2+)</name>
        <dbReference type="ChEBI" id="CHEBI:18420"/>
    </cofactor>
</comment>
<comment type="function">
    <text evidence="21">Catalyzes three sequential steps of tetrahydrofolate biosynthesis.</text>
</comment>
<evidence type="ECO:0000256" key="13">
    <source>
        <dbReference type="ARBA" id="ARBA00022679"/>
    </source>
</evidence>
<evidence type="ECO:0000256" key="9">
    <source>
        <dbReference type="ARBA" id="ARBA00009951"/>
    </source>
</evidence>
<dbReference type="InterPro" id="IPR035907">
    <property type="entry name" value="Hppk_sf"/>
</dbReference>
<dbReference type="GO" id="GO:0046656">
    <property type="term" value="P:folic acid biosynthetic process"/>
    <property type="evidence" value="ECO:0007669"/>
    <property type="project" value="UniProtKB-KW"/>
</dbReference>
<keyword evidence="14" id="KW-0479">Metal-binding</keyword>
<keyword evidence="20" id="KW-0511">Multifunctional enzyme</keyword>
<keyword evidence="19" id="KW-0289">Folate biosynthesis</keyword>
<evidence type="ECO:0000256" key="24">
    <source>
        <dbReference type="ARBA" id="ARBA00068111"/>
    </source>
</evidence>
<evidence type="ECO:0000313" key="27">
    <source>
        <dbReference type="EMBL" id="KAK0325584.1"/>
    </source>
</evidence>
<dbReference type="Gene3D" id="3.20.20.20">
    <property type="entry name" value="Dihydropteroate synthase-like"/>
    <property type="match status" value="1"/>
</dbReference>
<dbReference type="SUPFAM" id="SSF55083">
    <property type="entry name" value="6-hydroxymethyl-7,8-dihydropterin pyrophosphokinase, HPPK"/>
    <property type="match status" value="1"/>
</dbReference>
<evidence type="ECO:0000256" key="7">
    <source>
        <dbReference type="ARBA" id="ARBA00005051"/>
    </source>
</evidence>
<evidence type="ECO:0000256" key="16">
    <source>
        <dbReference type="ARBA" id="ARBA00022777"/>
    </source>
</evidence>
<keyword evidence="15" id="KW-0547">Nucleotide-binding</keyword>
<comment type="catalytic activity">
    <reaction evidence="2">
        <text>6-hydroxymethyl-7,8-dihydropterin + ATP = (7,8-dihydropterin-6-yl)methyl diphosphate + AMP + H(+)</text>
        <dbReference type="Rhea" id="RHEA:11412"/>
        <dbReference type="ChEBI" id="CHEBI:15378"/>
        <dbReference type="ChEBI" id="CHEBI:30616"/>
        <dbReference type="ChEBI" id="CHEBI:44841"/>
        <dbReference type="ChEBI" id="CHEBI:72950"/>
        <dbReference type="ChEBI" id="CHEBI:456215"/>
        <dbReference type="EC" id="2.7.6.3"/>
    </reaction>
</comment>
<evidence type="ECO:0000256" key="18">
    <source>
        <dbReference type="ARBA" id="ARBA00022842"/>
    </source>
</evidence>
<dbReference type="Pfam" id="PF00809">
    <property type="entry name" value="Pterin_bind"/>
    <property type="match status" value="1"/>
</dbReference>
<dbReference type="GO" id="GO:0004150">
    <property type="term" value="F:dihydroneopterin aldolase activity"/>
    <property type="evidence" value="ECO:0007669"/>
    <property type="project" value="UniProtKB-EC"/>
</dbReference>
<comment type="pathway">
    <text evidence="5">Cofactor biosynthesis; tetrahydrofolate biosynthesis; 7,8-dihydrofolate from 2-amino-4-hydroxy-6-hydroxymethyl-7,8-dihydropteridine diphosphate and 4-aminobenzoate: step 1/2.</text>
</comment>
<comment type="similarity">
    <text evidence="8">In the N-terminal section; belongs to the DHNA family.</text>
</comment>
<dbReference type="PANTHER" id="PTHR20941">
    <property type="entry name" value="FOLATE SYNTHESIS PROTEINS"/>
    <property type="match status" value="1"/>
</dbReference>
<dbReference type="GO" id="GO:0005740">
    <property type="term" value="C:mitochondrial envelope"/>
    <property type="evidence" value="ECO:0007669"/>
    <property type="project" value="TreeGrafter"/>
</dbReference>
<gene>
    <name evidence="27" type="primary">FOL1_1</name>
    <name evidence="27" type="ORF">LTR82_003119</name>
</gene>
<dbReference type="InterPro" id="IPR006390">
    <property type="entry name" value="DHP_synth_dom"/>
</dbReference>
<dbReference type="GO" id="GO:0016301">
    <property type="term" value="F:kinase activity"/>
    <property type="evidence" value="ECO:0007669"/>
    <property type="project" value="UniProtKB-KW"/>
</dbReference>
<protein>
    <recommendedName>
        <fullName evidence="23">Folic acid synthesis protein FOL1</fullName>
        <ecNumber evidence="10">2.5.1.15</ecNumber>
        <ecNumber evidence="12">2.7.6.3</ecNumber>
        <ecNumber evidence="11">4.1.2.25</ecNumber>
    </recommendedName>
    <alternativeName>
        <fullName evidence="24">Folic acid synthesis protein fol1</fullName>
    </alternativeName>
</protein>
<evidence type="ECO:0000256" key="22">
    <source>
        <dbReference type="ARBA" id="ARBA00061548"/>
    </source>
</evidence>
<evidence type="ECO:0000256" key="5">
    <source>
        <dbReference type="ARBA" id="ARBA00004763"/>
    </source>
</evidence>
<dbReference type="InterPro" id="IPR011005">
    <property type="entry name" value="Dihydropteroate_synth-like_sf"/>
</dbReference>
<dbReference type="Pfam" id="PF01288">
    <property type="entry name" value="HPPK"/>
    <property type="match status" value="1"/>
</dbReference>
<comment type="catalytic activity">
    <reaction evidence="3">
        <text>7,8-dihydroneopterin = 6-hydroxymethyl-7,8-dihydropterin + glycolaldehyde</text>
        <dbReference type="Rhea" id="RHEA:10540"/>
        <dbReference type="ChEBI" id="CHEBI:17001"/>
        <dbReference type="ChEBI" id="CHEBI:17071"/>
        <dbReference type="ChEBI" id="CHEBI:44841"/>
        <dbReference type="EC" id="4.1.2.25"/>
    </reaction>
</comment>
<keyword evidence="16" id="KW-0418">Kinase</keyword>
<dbReference type="FunFam" id="3.20.20.20:FF:000006">
    <property type="entry name" value="Dihydropteroate synthase"/>
    <property type="match status" value="1"/>
</dbReference>
<name>A0AAN6JCP9_9PEZI</name>
<comment type="similarity">
    <text evidence="22">In the central section; belongs to the HPPK family.</text>
</comment>
<sequence length="1731" mass="187552">MSQAVNQSVENGSRVLPGATVISLPTEDSPHHPIVSNTEHGWFRYTTGLKAILPHARRLGGDSYGWKFFTAKPVLHDYHMPLADAVLHTAIHTAPNSLRSAFHFACVSAFEAFRIFENVRQVFFQNIGYSTPPGRRNMLNLRGANRWSRSLKIYRPSAEAPLSRPWLSLDSPRFLIGKHCAVNFGDDRHHAQALLALTVRVEGHVKSAVYNTESTMSGTSALEVCDMEEDPNQSLMRNMSSAIITGLRGKRFRSAIECVMESEANVLSFLQKSPLSALIEFHCVLLELSCDGYERTSHSRLLNPDGMPMYPMDTTMLSSTSISEADPGSGTVLPSITTGMTLLLSDHTSKTVTSPDRSSDVMGTLSFDTTDATVLSHIAEASLGIKTLGVPNEHHRSDGSTLGRASDVPNIIQELEHFCETTNERGLKCCLSAVDHLRTRLPRAARNASLRSNVISLASIWTTKEETPPQVQLELAPYGFHPSRPTVRLRITSLPIMSVTTQQDSKPRSITIRGLYVDISPPRPDQHAGGSPILHTNLPLAEDILRVVETVYRVIDRLSNGVTFAEQASVPARLSEAIFRVLRTGTCPGEVMKVVVQLDEAPVVEHPPLSTNPSVDSSASAGLRTDINPRASAGILPRGVTRTDGDSLTPPGVTPVEIDWWASNGMSPMDRPQFMAALASVQPGVLQGTGRRGVSLLYNGRIIINVDPALKFPELFDAAGLSALQIQVTWSPVSAFGALGFDAERIEDMCQMSAKNYAGRGFDTLRMLADELIASLPEQPHVHLHARIGRSSNNTPSVAPYTISRFSGLSIAVSERSSAKDLPVKIVLPRIYGFVVPERPTKSVVEVTLKGWLRDRPDLTGTVDMDVAAANSVKAVIESAAPIFSALGSAALDDHLAGRIANSLLHAEAVFPHQIRPEGVDVGIGIPGAWAALSTGSARVSLARDGQVQNLRDEPAPSLPAGTDTFHLQAETLPTGSQSHQKEAEDANDSTEPPGRAISQRETPSSGEWEEVTMPGGVRIRIPPILSSSNFRKRSGLSKVGCVVLQSTLGSDAIPTLSPQAIQQRIQSSLDAESGDGLEYLHNVAVAVCKGWPSSTNVTLVCKSPAPSRSRGTLPMRNSFEGSLDVFITTYAGAQQAGADSGGSMARLSFRQRLRTTRSTQDLQNWYQLAVVIDGSCTLSINGDDAKRSHSLAGMTRALRYTQDSMATYLDPRRPSDALVTRAADAIAHIPTLLPPNLTVQGVTMRIEECRMVRGKVNHIVLGRGEWRASGDRQTRSGRIFVALGSNVGDRLRSIETACNAIDKEPNIRVVQTSSLYETEPMYVQDQERFLNGVCEIETALRPMDLLDKLQAIELDMGRVKTVDKGPRSIDLDLLLYKGDCVTTDRLTVPHALMWEREFVLRPLRDVLTNHSQGAVNPRSVSDSLKQVEHKPLNMFSQVPLGPESAVIRANDPKRPTRVMSILNVTPDSFSDGGKNDPTDDEALKATILSHIASGATIIDVGGQSSRPNAPDITADEELARILPAIAAIKSLPEATHIAISIDTYRAAVASAAVEAGAHIINDISAGTLDPDMLPTIARLGCTYVMMHMRGTPATMQDPENLAYPFGLMNTICVELRARLDAAQAAGIRRWRIILDPGIGFAKTPEQNVEILRDLPALVGYRGLENIPWMVGSSRKGFIGKITGVEAAKERLWGTAATVTAAVQGGASVVRVHDVGEMAQVVKMADAMYRV</sequence>
<evidence type="ECO:0000256" key="17">
    <source>
        <dbReference type="ARBA" id="ARBA00022840"/>
    </source>
</evidence>
<evidence type="ECO:0000256" key="12">
    <source>
        <dbReference type="ARBA" id="ARBA00013253"/>
    </source>
</evidence>
<evidence type="ECO:0000256" key="25">
    <source>
        <dbReference type="SAM" id="MobiDB-lite"/>
    </source>
</evidence>
<evidence type="ECO:0000256" key="8">
    <source>
        <dbReference type="ARBA" id="ARBA00009640"/>
    </source>
</evidence>
<evidence type="ECO:0000256" key="15">
    <source>
        <dbReference type="ARBA" id="ARBA00022741"/>
    </source>
</evidence>
<comment type="similarity">
    <text evidence="9">In the C-terminal section; belongs to the DHPS family.</text>
</comment>
<evidence type="ECO:0000256" key="1">
    <source>
        <dbReference type="ARBA" id="ARBA00000012"/>
    </source>
</evidence>
<reference evidence="27" key="1">
    <citation type="submission" date="2021-12" db="EMBL/GenBank/DDBJ databases">
        <title>Black yeast isolated from Biological Soil Crust.</title>
        <authorList>
            <person name="Kurbessoian T."/>
        </authorList>
    </citation>
    <scope>NUCLEOTIDE SEQUENCE</scope>
    <source>
        <strain evidence="27">CCFEE 5208</strain>
    </source>
</reference>
<comment type="catalytic activity">
    <reaction evidence="1">
        <text>(7,8-dihydropterin-6-yl)methyl diphosphate + 4-aminobenzoate = 7,8-dihydropteroate + diphosphate</text>
        <dbReference type="Rhea" id="RHEA:19949"/>
        <dbReference type="ChEBI" id="CHEBI:17836"/>
        <dbReference type="ChEBI" id="CHEBI:17839"/>
        <dbReference type="ChEBI" id="CHEBI:33019"/>
        <dbReference type="ChEBI" id="CHEBI:72950"/>
        <dbReference type="EC" id="2.5.1.15"/>
    </reaction>
</comment>
<dbReference type="InterPro" id="IPR000550">
    <property type="entry name" value="Hppk"/>
</dbReference>
<dbReference type="NCBIfam" id="TIGR01498">
    <property type="entry name" value="folK"/>
    <property type="match status" value="1"/>
</dbReference>
<dbReference type="GO" id="GO:0005524">
    <property type="term" value="F:ATP binding"/>
    <property type="evidence" value="ECO:0007669"/>
    <property type="project" value="UniProtKB-KW"/>
</dbReference>
<dbReference type="GO" id="GO:0046872">
    <property type="term" value="F:metal ion binding"/>
    <property type="evidence" value="ECO:0007669"/>
    <property type="project" value="UniProtKB-KW"/>
</dbReference>
<dbReference type="Proteomes" id="UP001168146">
    <property type="component" value="Unassembled WGS sequence"/>
</dbReference>
<dbReference type="GO" id="GO:0046654">
    <property type="term" value="P:tetrahydrofolate biosynthetic process"/>
    <property type="evidence" value="ECO:0007669"/>
    <property type="project" value="TreeGrafter"/>
</dbReference>
<keyword evidence="17" id="KW-0067">ATP-binding</keyword>
<dbReference type="PROSITE" id="PS00794">
    <property type="entry name" value="HPPK"/>
    <property type="match status" value="1"/>
</dbReference>
<comment type="pathway">
    <text evidence="7">Cofactor biosynthesis; tetrahydrofolate biosynthesis; 2-amino-4-hydroxy-6-hydroxymethyl-7,8-dihydropteridine diphosphate from 7,8-dihydroneopterin triphosphate: step 4/4.</text>
</comment>
<evidence type="ECO:0000259" key="26">
    <source>
        <dbReference type="PROSITE" id="PS50972"/>
    </source>
</evidence>
<dbReference type="Gene3D" id="3.30.70.560">
    <property type="entry name" value="7,8-Dihydro-6-hydroxymethylpterin-pyrophosphokinase HPPK"/>
    <property type="match status" value="1"/>
</dbReference>
<dbReference type="PROSITE" id="PS00793">
    <property type="entry name" value="DHPS_2"/>
    <property type="match status" value="1"/>
</dbReference>
<evidence type="ECO:0000256" key="14">
    <source>
        <dbReference type="ARBA" id="ARBA00022723"/>
    </source>
</evidence>
<evidence type="ECO:0000256" key="19">
    <source>
        <dbReference type="ARBA" id="ARBA00022909"/>
    </source>
</evidence>
<keyword evidence="18" id="KW-0460">Magnesium</keyword>
<dbReference type="PANTHER" id="PTHR20941:SF1">
    <property type="entry name" value="FOLIC ACID SYNTHESIS PROTEIN FOL1"/>
    <property type="match status" value="1"/>
</dbReference>
<dbReference type="EMBL" id="JASUXU010000006">
    <property type="protein sequence ID" value="KAK0325584.1"/>
    <property type="molecule type" value="Genomic_DNA"/>
</dbReference>
<feature type="domain" description="Pterin-binding" evidence="26">
    <location>
        <begin position="1457"/>
        <end position="1723"/>
    </location>
</feature>
<evidence type="ECO:0000256" key="4">
    <source>
        <dbReference type="ARBA" id="ARBA00001946"/>
    </source>
</evidence>
<dbReference type="EC" id="4.1.2.25" evidence="11"/>
<comment type="caution">
    <text evidence="27">The sequence shown here is derived from an EMBL/GenBank/DDBJ whole genome shotgun (WGS) entry which is preliminary data.</text>
</comment>
<dbReference type="CDD" id="cd00739">
    <property type="entry name" value="DHPS"/>
    <property type="match status" value="1"/>
</dbReference>
<evidence type="ECO:0000256" key="3">
    <source>
        <dbReference type="ARBA" id="ARBA00001353"/>
    </source>
</evidence>
<evidence type="ECO:0000256" key="23">
    <source>
        <dbReference type="ARBA" id="ARBA00067568"/>
    </source>
</evidence>
<evidence type="ECO:0000256" key="11">
    <source>
        <dbReference type="ARBA" id="ARBA00013043"/>
    </source>
</evidence>
<evidence type="ECO:0000256" key="21">
    <source>
        <dbReference type="ARBA" id="ARBA00058009"/>
    </source>
</evidence>
<keyword evidence="13" id="KW-0808">Transferase</keyword>
<evidence type="ECO:0000256" key="10">
    <source>
        <dbReference type="ARBA" id="ARBA00012458"/>
    </source>
</evidence>
<dbReference type="InterPro" id="IPR045031">
    <property type="entry name" value="DHP_synth-like"/>
</dbReference>
<dbReference type="SUPFAM" id="SSF51717">
    <property type="entry name" value="Dihydropteroate synthetase-like"/>
    <property type="match status" value="1"/>
</dbReference>
<dbReference type="CDD" id="cd00483">
    <property type="entry name" value="HPPK"/>
    <property type="match status" value="1"/>
</dbReference>
<dbReference type="NCBIfam" id="TIGR01496">
    <property type="entry name" value="DHPS"/>
    <property type="match status" value="1"/>
</dbReference>
<dbReference type="GO" id="GO:0003848">
    <property type="term" value="F:2-amino-4-hydroxy-6-hydroxymethyldihydropteridine diphosphokinase activity"/>
    <property type="evidence" value="ECO:0007669"/>
    <property type="project" value="UniProtKB-EC"/>
</dbReference>
<accession>A0AAN6JCP9</accession>
<evidence type="ECO:0000256" key="2">
    <source>
        <dbReference type="ARBA" id="ARBA00000198"/>
    </source>
</evidence>
<dbReference type="InterPro" id="IPR000489">
    <property type="entry name" value="Pterin-binding_dom"/>
</dbReference>
<evidence type="ECO:0000313" key="28">
    <source>
        <dbReference type="Proteomes" id="UP001168146"/>
    </source>
</evidence>
<feature type="region of interest" description="Disordered" evidence="25">
    <location>
        <begin position="974"/>
        <end position="1011"/>
    </location>
</feature>